<dbReference type="EMBL" id="JXLN01004694">
    <property type="protein sequence ID" value="KPM03343.1"/>
    <property type="molecule type" value="Genomic_DNA"/>
</dbReference>
<comment type="caution">
    <text evidence="2">The sequence shown here is derived from an EMBL/GenBank/DDBJ whole genome shotgun (WGS) entry which is preliminary data.</text>
</comment>
<dbReference type="AlphaFoldDB" id="A0A131ZXD1"/>
<dbReference type="VEuPathDB" id="VectorBase:SSCA006710"/>
<proteinExistence type="predicted"/>
<name>A0A131ZXD1_SARSC</name>
<reference evidence="2 3" key="1">
    <citation type="journal article" date="2015" name="Parasit. Vectors">
        <title>Draft genome of the scabies mite.</title>
        <authorList>
            <person name="Rider S.D.Jr."/>
            <person name="Morgan M.S."/>
            <person name="Arlian L.G."/>
        </authorList>
    </citation>
    <scope>NUCLEOTIDE SEQUENCE [LARGE SCALE GENOMIC DNA]</scope>
    <source>
        <strain evidence="2">Arlian Lab</strain>
    </source>
</reference>
<accession>A0A131ZXD1</accession>
<protein>
    <submittedName>
        <fullName evidence="2">Uncharacterized protein</fullName>
    </submittedName>
</protein>
<feature type="compositionally biased region" description="Low complexity" evidence="1">
    <location>
        <begin position="47"/>
        <end position="56"/>
    </location>
</feature>
<feature type="compositionally biased region" description="Polar residues" evidence="1">
    <location>
        <begin position="57"/>
        <end position="78"/>
    </location>
</feature>
<evidence type="ECO:0000256" key="1">
    <source>
        <dbReference type="SAM" id="MobiDB-lite"/>
    </source>
</evidence>
<evidence type="ECO:0000313" key="3">
    <source>
        <dbReference type="Proteomes" id="UP000616769"/>
    </source>
</evidence>
<organism evidence="2 3">
    <name type="scientific">Sarcoptes scabiei</name>
    <name type="common">Itch mite</name>
    <name type="synonym">Acarus scabiei</name>
    <dbReference type="NCBI Taxonomy" id="52283"/>
    <lineage>
        <taxon>Eukaryota</taxon>
        <taxon>Metazoa</taxon>
        <taxon>Ecdysozoa</taxon>
        <taxon>Arthropoda</taxon>
        <taxon>Chelicerata</taxon>
        <taxon>Arachnida</taxon>
        <taxon>Acari</taxon>
        <taxon>Acariformes</taxon>
        <taxon>Sarcoptiformes</taxon>
        <taxon>Astigmata</taxon>
        <taxon>Psoroptidia</taxon>
        <taxon>Sarcoptoidea</taxon>
        <taxon>Sarcoptidae</taxon>
        <taxon>Sarcoptinae</taxon>
        <taxon>Sarcoptes</taxon>
    </lineage>
</organism>
<feature type="region of interest" description="Disordered" evidence="1">
    <location>
        <begin position="32"/>
        <end position="78"/>
    </location>
</feature>
<sequence>MNSINHHLHHHLDIHNQSKIAANRVIETKLSKTNSNSHHLNDHRESPPSSASSSPSWTLKSNQYQRNGAQSTPTWSSMAPVSEDPMDFIKFLCRCFCISDDHSFGFDVLHGRRSSVPFDSVSDHIRFDLNVLFGLYSSPPFSCCYGPNFESIFTSFKLHQAPTINHQWMGD</sequence>
<dbReference type="Proteomes" id="UP000616769">
    <property type="component" value="Unassembled WGS sequence"/>
</dbReference>
<gene>
    <name evidence="2" type="ORF">QR98_0017740</name>
</gene>
<evidence type="ECO:0000313" key="2">
    <source>
        <dbReference type="EMBL" id="KPM03343.1"/>
    </source>
</evidence>